<organism evidence="1 2">
    <name type="scientific">Marivibrio halodurans</name>
    <dbReference type="NCBI Taxonomy" id="2039722"/>
    <lineage>
        <taxon>Bacteria</taxon>
        <taxon>Pseudomonadati</taxon>
        <taxon>Pseudomonadota</taxon>
        <taxon>Alphaproteobacteria</taxon>
        <taxon>Rhodospirillales</taxon>
        <taxon>Rhodospirillaceae</taxon>
        <taxon>Marivibrio</taxon>
    </lineage>
</organism>
<comment type="caution">
    <text evidence="1">The sequence shown here is derived from an EMBL/GenBank/DDBJ whole genome shotgun (WGS) entry which is preliminary data.</text>
</comment>
<dbReference type="AlphaFoldDB" id="A0A8J7S2Y4"/>
<keyword evidence="2" id="KW-1185">Reference proteome</keyword>
<sequence>MNERASEGRAHGQSARQSQSLPMFFRRLEVLEADKHGDLGLLVDGDYGFARDSHMIPLNAIEFMAAARHYPILFNGDQTNMPVVLVGVRHAQNLFVEAEGHWTEGCYIPAFVRRYPFILLRDSRGLKRGETPEVRLGVDTDAPMVTRDGGHPLFEGRKPSDLMKRMGRFAGAFAREQSRTRKFVDACREQDLLIDRAVDVELADKRHMAIKGFRVIDEERLRALPSDQLETWWRSGWFALAVAHLVSLGNFGRLFMKDERQAEVPIDFTRR</sequence>
<protein>
    <submittedName>
        <fullName evidence="1">SapC family protein</fullName>
    </submittedName>
</protein>
<name>A0A8J7S2Y4_9PROT</name>
<dbReference type="RefSeq" id="WP_210680305.1">
    <property type="nucleotide sequence ID" value="NZ_JAGMWN010000001.1"/>
</dbReference>
<evidence type="ECO:0000313" key="2">
    <source>
        <dbReference type="Proteomes" id="UP000672602"/>
    </source>
</evidence>
<gene>
    <name evidence="1" type="ORF">KAJ83_01815</name>
</gene>
<dbReference type="EMBL" id="JAGMWN010000001">
    <property type="protein sequence ID" value="MBP5855729.1"/>
    <property type="molecule type" value="Genomic_DNA"/>
</dbReference>
<accession>A0A8J7S2Y4</accession>
<proteinExistence type="predicted"/>
<evidence type="ECO:0000313" key="1">
    <source>
        <dbReference type="EMBL" id="MBP5855729.1"/>
    </source>
</evidence>
<dbReference type="InterPro" id="IPR010836">
    <property type="entry name" value="SapC"/>
</dbReference>
<dbReference type="Pfam" id="PF07277">
    <property type="entry name" value="SapC"/>
    <property type="match status" value="1"/>
</dbReference>
<dbReference type="Proteomes" id="UP000672602">
    <property type="component" value="Unassembled WGS sequence"/>
</dbReference>
<reference evidence="1" key="1">
    <citation type="submission" date="2021-04" db="EMBL/GenBank/DDBJ databases">
        <authorList>
            <person name="Zhang D.-C."/>
        </authorList>
    </citation>
    <scope>NUCLEOTIDE SEQUENCE</scope>
    <source>
        <strain evidence="1">CGMCC 1.15697</strain>
    </source>
</reference>